<dbReference type="InterPro" id="IPR024264">
    <property type="entry name" value="DUF3786"/>
</dbReference>
<dbReference type="Proteomes" id="UP000316238">
    <property type="component" value="Unassembled WGS sequence"/>
</dbReference>
<evidence type="ECO:0000256" key="4">
    <source>
        <dbReference type="ARBA" id="ARBA00023014"/>
    </source>
</evidence>
<gene>
    <name evidence="6" type="ORF">CDV28_14615</name>
</gene>
<keyword evidence="7" id="KW-1185">Reference proteome</keyword>
<dbReference type="Pfam" id="PF12654">
    <property type="entry name" value="DUF3786"/>
    <property type="match status" value="1"/>
</dbReference>
<accession>A0A521FYY4</accession>
<evidence type="ECO:0000259" key="5">
    <source>
        <dbReference type="PROSITE" id="PS51656"/>
    </source>
</evidence>
<proteinExistence type="predicted"/>
<dbReference type="Gene3D" id="1.10.15.40">
    <property type="entry name" value="Electron transport complex subunit B, putative Fe-S cluster"/>
    <property type="match status" value="1"/>
</dbReference>
<evidence type="ECO:0000313" key="7">
    <source>
        <dbReference type="Proteomes" id="UP000316238"/>
    </source>
</evidence>
<dbReference type="AlphaFoldDB" id="A0A521FYY4"/>
<keyword evidence="4" id="KW-0411">Iron-sulfur</keyword>
<dbReference type="EMBL" id="NQJD01000046">
    <property type="protein sequence ID" value="TAA73972.1"/>
    <property type="molecule type" value="Genomic_DNA"/>
</dbReference>
<dbReference type="GO" id="GO:0051539">
    <property type="term" value="F:4 iron, 4 sulfur cluster binding"/>
    <property type="evidence" value="ECO:0007669"/>
    <property type="project" value="UniProtKB-KW"/>
</dbReference>
<organism evidence="6 7">
    <name type="scientific">Candidatus Electronema aureum</name>
    <dbReference type="NCBI Taxonomy" id="2005002"/>
    <lineage>
        <taxon>Bacteria</taxon>
        <taxon>Pseudomonadati</taxon>
        <taxon>Thermodesulfobacteriota</taxon>
        <taxon>Desulfobulbia</taxon>
        <taxon>Desulfobulbales</taxon>
        <taxon>Desulfobulbaceae</taxon>
        <taxon>Candidatus Electronema</taxon>
    </lineage>
</organism>
<keyword evidence="3" id="KW-0408">Iron</keyword>
<feature type="domain" description="4Fe-4S" evidence="5">
    <location>
        <begin position="1"/>
        <end position="62"/>
    </location>
</feature>
<comment type="caution">
    <text evidence="6">The sequence shown here is derived from an EMBL/GenBank/DDBJ whole genome shotgun (WGS) entry which is preliminary data.</text>
</comment>
<evidence type="ECO:0000256" key="1">
    <source>
        <dbReference type="ARBA" id="ARBA00022485"/>
    </source>
</evidence>
<name>A0A521FYY4_9BACT</name>
<dbReference type="GO" id="GO:0046872">
    <property type="term" value="F:metal ion binding"/>
    <property type="evidence" value="ECO:0007669"/>
    <property type="project" value="UniProtKB-KW"/>
</dbReference>
<protein>
    <submittedName>
        <fullName evidence="6">Fe-S cluster</fullName>
    </submittedName>
</protein>
<sequence>MVADSLSHLEIYRLLAKNNCGRCQLPSCLAFAAAAASGQKKLSDCPLLDEQTKQQLTARLSGKPEQELYRFVKDLSELEQQILGLNLSVIAPRIGGTFQHGRLVIKSLGKEFQIDQQGQVHSECHLIPWVKAPLLAYAASPQHQEITGRWLNFRDLPGGMERQNLFTSRCERLLKELADQHLGLLHDLAELFHGTKAEGFEADTTLILYPLPHFPILISWQAPEDGLDSSLTILFDVCCGVNLPAQMAFSLCIGLAQMFGKIALLHR</sequence>
<evidence type="ECO:0000313" key="6">
    <source>
        <dbReference type="EMBL" id="TAA73972.1"/>
    </source>
</evidence>
<evidence type="ECO:0000256" key="2">
    <source>
        <dbReference type="ARBA" id="ARBA00022723"/>
    </source>
</evidence>
<dbReference type="PROSITE" id="PS51656">
    <property type="entry name" value="4FE4S"/>
    <property type="match status" value="1"/>
</dbReference>
<reference evidence="6" key="1">
    <citation type="submission" date="2017-07" db="EMBL/GenBank/DDBJ databases">
        <title>The cable genome - Insights into the physiology and evolution of filamentous bacteria capable of sulfide oxidation via long distance electron transfer.</title>
        <authorList>
            <person name="Thorup C."/>
            <person name="Bjerg J.T."/>
            <person name="Schreiber L."/>
            <person name="Nielsen L.P."/>
            <person name="Kjeldsen K.U."/>
            <person name="Boesen T."/>
            <person name="Boggild A."/>
            <person name="Meysman F."/>
            <person name="Geelhoed J."/>
            <person name="Schramm A."/>
        </authorList>
    </citation>
    <scope>NUCLEOTIDE SEQUENCE [LARGE SCALE GENOMIC DNA]</scope>
    <source>
        <strain evidence="6">GS</strain>
    </source>
</reference>
<keyword evidence="1" id="KW-0004">4Fe-4S</keyword>
<evidence type="ECO:0000256" key="3">
    <source>
        <dbReference type="ARBA" id="ARBA00023004"/>
    </source>
</evidence>
<keyword evidence="2" id="KW-0479">Metal-binding</keyword>
<dbReference type="InterPro" id="IPR007202">
    <property type="entry name" value="4Fe-4S_dom"/>
</dbReference>
<dbReference type="Pfam" id="PF04060">
    <property type="entry name" value="FeS"/>
    <property type="match status" value="1"/>
</dbReference>